<protein>
    <submittedName>
        <fullName evidence="1">Uncharacterized protein</fullName>
    </submittedName>
</protein>
<accession>A0ABQ0WM35</accession>
<gene>
    <name evidence="1" type="ORF">HCU01_28530</name>
</gene>
<keyword evidence="2" id="KW-1185">Reference proteome</keyword>
<sequence length="81" mass="8905">MIVMAIMLMNDPDPVTQRFTFHAAICPGILFSIEGMVPAGDRSRADCSQPTPGGDVRGRILIKTIHILYEIHSIKLLTNTP</sequence>
<name>A0ABQ0WM35_9GAMM</name>
<reference evidence="1 2" key="1">
    <citation type="submission" date="2019-07" db="EMBL/GenBank/DDBJ databases">
        <title>Whole genome shotgun sequence of Halomonas cupida NBRC 102219.</title>
        <authorList>
            <person name="Hosoyama A."/>
            <person name="Uohara A."/>
            <person name="Ohji S."/>
            <person name="Ichikawa N."/>
        </authorList>
    </citation>
    <scope>NUCLEOTIDE SEQUENCE [LARGE SCALE GENOMIC DNA]</scope>
    <source>
        <strain evidence="1 2">NBRC 102219</strain>
    </source>
</reference>
<dbReference type="Proteomes" id="UP000321726">
    <property type="component" value="Unassembled WGS sequence"/>
</dbReference>
<comment type="caution">
    <text evidence="1">The sequence shown here is derived from an EMBL/GenBank/DDBJ whole genome shotgun (WGS) entry which is preliminary data.</text>
</comment>
<evidence type="ECO:0000313" key="2">
    <source>
        <dbReference type="Proteomes" id="UP000321726"/>
    </source>
</evidence>
<dbReference type="EMBL" id="BJXU01000117">
    <property type="protein sequence ID" value="GEN24904.1"/>
    <property type="molecule type" value="Genomic_DNA"/>
</dbReference>
<organism evidence="1 2">
    <name type="scientific">Halomonas cupida</name>
    <dbReference type="NCBI Taxonomy" id="44933"/>
    <lineage>
        <taxon>Bacteria</taxon>
        <taxon>Pseudomonadati</taxon>
        <taxon>Pseudomonadota</taxon>
        <taxon>Gammaproteobacteria</taxon>
        <taxon>Oceanospirillales</taxon>
        <taxon>Halomonadaceae</taxon>
        <taxon>Halomonas</taxon>
    </lineage>
</organism>
<evidence type="ECO:0000313" key="1">
    <source>
        <dbReference type="EMBL" id="GEN24904.1"/>
    </source>
</evidence>
<dbReference type="RefSeq" id="WP_159438886.1">
    <property type="nucleotide sequence ID" value="NZ_BJXU01000117.1"/>
</dbReference>
<proteinExistence type="predicted"/>